<dbReference type="EMBL" id="NMUH01000840">
    <property type="protein sequence ID" value="MQL85629.1"/>
    <property type="molecule type" value="Genomic_DNA"/>
</dbReference>
<reference evidence="3" key="1">
    <citation type="submission" date="2017-07" db="EMBL/GenBank/DDBJ databases">
        <title>Taro Niue Genome Assembly and Annotation.</title>
        <authorList>
            <person name="Atibalentja N."/>
            <person name="Keating K."/>
            <person name="Fields C.J."/>
        </authorList>
    </citation>
    <scope>NUCLEOTIDE SEQUENCE</scope>
    <source>
        <strain evidence="3">Niue_2</strain>
        <tissue evidence="3">Leaf</tissue>
    </source>
</reference>
<gene>
    <name evidence="3" type="ORF">Taro_018160</name>
</gene>
<organism evidence="3 4">
    <name type="scientific">Colocasia esculenta</name>
    <name type="common">Wild taro</name>
    <name type="synonym">Arum esculentum</name>
    <dbReference type="NCBI Taxonomy" id="4460"/>
    <lineage>
        <taxon>Eukaryota</taxon>
        <taxon>Viridiplantae</taxon>
        <taxon>Streptophyta</taxon>
        <taxon>Embryophyta</taxon>
        <taxon>Tracheophyta</taxon>
        <taxon>Spermatophyta</taxon>
        <taxon>Magnoliopsida</taxon>
        <taxon>Liliopsida</taxon>
        <taxon>Araceae</taxon>
        <taxon>Aroideae</taxon>
        <taxon>Colocasieae</taxon>
        <taxon>Colocasia</taxon>
    </lineage>
</organism>
<dbReference type="InterPro" id="IPR024788">
    <property type="entry name" value="Malectin-like_Carb-bd_dom"/>
</dbReference>
<evidence type="ECO:0000313" key="3">
    <source>
        <dbReference type="EMBL" id="MQL85629.1"/>
    </source>
</evidence>
<dbReference type="AlphaFoldDB" id="A0A843V1L4"/>
<dbReference type="PANTHER" id="PTHR45631:SF181">
    <property type="entry name" value="RECEPTOR-LIKE PROTEIN 4"/>
    <property type="match status" value="1"/>
</dbReference>
<dbReference type="Proteomes" id="UP000652761">
    <property type="component" value="Unassembled WGS sequence"/>
</dbReference>
<dbReference type="OrthoDB" id="1060944at2759"/>
<comment type="caution">
    <text evidence="3">The sequence shown here is derived from an EMBL/GenBank/DDBJ whole genome shotgun (WGS) entry which is preliminary data.</text>
</comment>
<accession>A0A843V1L4</accession>
<dbReference type="GO" id="GO:0016020">
    <property type="term" value="C:membrane"/>
    <property type="evidence" value="ECO:0007669"/>
    <property type="project" value="UniProtKB-SubCell"/>
</dbReference>
<evidence type="ECO:0000313" key="4">
    <source>
        <dbReference type="Proteomes" id="UP000652761"/>
    </source>
</evidence>
<dbReference type="Pfam" id="PF12819">
    <property type="entry name" value="Malectin_like"/>
    <property type="match status" value="1"/>
</dbReference>
<name>A0A843V1L4_COLES</name>
<evidence type="ECO:0000256" key="1">
    <source>
        <dbReference type="ARBA" id="ARBA00004167"/>
    </source>
</evidence>
<protein>
    <recommendedName>
        <fullName evidence="2">Malectin-like domain-containing protein</fullName>
    </recommendedName>
</protein>
<proteinExistence type="predicted"/>
<sequence length="529" mass="58092">MIGDDDDPSYIGGATPPNLPRLGVACHKLGLGERMSFHGNSVGPAPPGHANGMSQSAQSTAVVFLQFLDSRGIPAIFHNNREPFALRISCGARENTHTLSTNTLWHKDFGYTGGRIANAKLPSLITPPLKTLRYFPLSDGPENCYNINNIPRGHYCVRVFFALVAEPNFESEPLFDVSVEGTQIYSLKPGWSTIADQSFVEALIFVTDTSISCCFHSTGHGDPSILSLEILQVDEKEYYFGASWSKEIVLRTAKRLTCGFGKPAFGEDFNGNHWGGDSTVATSGRTLTIALRPQKGSHAIINAIEVFEEYGYKCGNVYRIRMSTLFSLLIKECSEVGTPWGRDSCRMGLAADGSLGQPSEPNRWTRGAGSLGWSLGGSAGGFSLAWEEVQQMAHWRATYWTVPAQWCSKLVNLEAIHGALRSFLDLPGILDHILTFRDFPPYLDMYKGSCRYLTVRGLGAACRKPGSGERTSFHRKGIGPAPPGRANGMSQASRLFLDFSEWFRVFPSLVDFSGYSCHLSAYLDFFVIC</sequence>
<dbReference type="PANTHER" id="PTHR45631">
    <property type="entry name" value="OS07G0107800 PROTEIN-RELATED"/>
    <property type="match status" value="1"/>
</dbReference>
<evidence type="ECO:0000259" key="2">
    <source>
        <dbReference type="Pfam" id="PF12819"/>
    </source>
</evidence>
<keyword evidence="4" id="KW-1185">Reference proteome</keyword>
<dbReference type="FunFam" id="2.60.120.430:FF:000009">
    <property type="entry name" value="Receptor like protein 4"/>
    <property type="match status" value="1"/>
</dbReference>
<comment type="subcellular location">
    <subcellularLocation>
        <location evidence="1">Membrane</location>
        <topology evidence="1">Single-pass membrane protein</topology>
    </subcellularLocation>
</comment>
<feature type="domain" description="Malectin-like" evidence="2">
    <location>
        <begin position="88"/>
        <end position="274"/>
    </location>
</feature>